<dbReference type="FunFam" id="3.30.1370.30:FF:000002">
    <property type="entry name" value="30S ribosomal protein S8"/>
    <property type="match status" value="1"/>
</dbReference>
<accession>A0A8J6NVY0</accession>
<keyword evidence="4 8" id="KW-0689">Ribosomal protein</keyword>
<dbReference type="EMBL" id="JACNFK010000015">
    <property type="protein sequence ID" value="MBC8519101.1"/>
    <property type="molecule type" value="Genomic_DNA"/>
</dbReference>
<evidence type="ECO:0000313" key="11">
    <source>
        <dbReference type="Proteomes" id="UP000654401"/>
    </source>
</evidence>
<dbReference type="NCBIfam" id="NF001109">
    <property type="entry name" value="PRK00136.1"/>
    <property type="match status" value="1"/>
</dbReference>
<dbReference type="SUPFAM" id="SSF56047">
    <property type="entry name" value="Ribosomal protein S8"/>
    <property type="match status" value="1"/>
</dbReference>
<dbReference type="AlphaFoldDB" id="A0A8J6NVY0"/>
<keyword evidence="5 8" id="KW-0687">Ribonucleoprotein</keyword>
<reference evidence="10 11" key="1">
    <citation type="submission" date="2020-08" db="EMBL/GenBank/DDBJ databases">
        <title>Bridging the membrane lipid divide: bacteria of the FCB group superphylum have the potential to synthesize archaeal ether lipids.</title>
        <authorList>
            <person name="Villanueva L."/>
            <person name="Von Meijenfeldt F.A.B."/>
            <person name="Westbye A.B."/>
            <person name="Yadav S."/>
            <person name="Hopmans E.C."/>
            <person name="Dutilh B.E."/>
            <person name="Sinninghe Damste J.S."/>
        </authorList>
    </citation>
    <scope>NUCLEOTIDE SEQUENCE [LARGE SCALE GENOMIC DNA]</scope>
    <source>
        <strain evidence="10">NIOZ-UU100</strain>
    </source>
</reference>
<gene>
    <name evidence="8 10" type="primary">rpsH</name>
    <name evidence="10" type="ORF">H8D24_01650</name>
</gene>
<name>A0A8J6NVY0_9GAMM</name>
<dbReference type="Gene3D" id="3.30.1370.30">
    <property type="match status" value="1"/>
</dbReference>
<sequence length="131" mass="14208">MSMQDPIADMLTRIRNALAVEKKVVSMPSSKMKRAIATVMKDEGYISDYSVAEDGGKAELKIELKYFQGQPVIEMMKRISRPGLRTYTGKDDVPSVNAGLGIAIISTPGGLMTDRAARKAGLGGEVICHVY</sequence>
<comment type="function">
    <text evidence="8">One of the primary rRNA binding proteins, it binds directly to 16S rRNA central domain where it helps coordinate assembly of the platform of the 30S subunit.</text>
</comment>
<dbReference type="Proteomes" id="UP000654401">
    <property type="component" value="Unassembled WGS sequence"/>
</dbReference>
<dbReference type="PANTHER" id="PTHR11758">
    <property type="entry name" value="40S RIBOSOMAL PROTEIN S15A"/>
    <property type="match status" value="1"/>
</dbReference>
<evidence type="ECO:0000256" key="8">
    <source>
        <dbReference type="HAMAP-Rule" id="MF_01302"/>
    </source>
</evidence>
<evidence type="ECO:0000256" key="4">
    <source>
        <dbReference type="ARBA" id="ARBA00022980"/>
    </source>
</evidence>
<dbReference type="GO" id="GO:0019843">
    <property type="term" value="F:rRNA binding"/>
    <property type="evidence" value="ECO:0007669"/>
    <property type="project" value="UniProtKB-UniRule"/>
</dbReference>
<dbReference type="InterPro" id="IPR047863">
    <property type="entry name" value="Ribosomal_uS8_CS"/>
</dbReference>
<evidence type="ECO:0000256" key="1">
    <source>
        <dbReference type="ARBA" id="ARBA00006471"/>
    </source>
</evidence>
<dbReference type="GO" id="GO:0003735">
    <property type="term" value="F:structural constituent of ribosome"/>
    <property type="evidence" value="ECO:0007669"/>
    <property type="project" value="InterPro"/>
</dbReference>
<dbReference type="GO" id="GO:1990904">
    <property type="term" value="C:ribonucleoprotein complex"/>
    <property type="evidence" value="ECO:0007669"/>
    <property type="project" value="UniProtKB-KW"/>
</dbReference>
<comment type="caution">
    <text evidence="10">The sequence shown here is derived from an EMBL/GenBank/DDBJ whole genome shotgun (WGS) entry which is preliminary data.</text>
</comment>
<evidence type="ECO:0000256" key="9">
    <source>
        <dbReference type="RuleBase" id="RU003660"/>
    </source>
</evidence>
<keyword evidence="2 8" id="KW-0699">rRNA-binding</keyword>
<dbReference type="Pfam" id="PF00410">
    <property type="entry name" value="Ribosomal_S8"/>
    <property type="match status" value="1"/>
</dbReference>
<dbReference type="InterPro" id="IPR035987">
    <property type="entry name" value="Ribosomal_uS8_sf"/>
</dbReference>
<keyword evidence="3 8" id="KW-0694">RNA-binding</keyword>
<comment type="subunit">
    <text evidence="7 8">Part of the 30S ribosomal subunit. Contacts proteins S5 and S12.</text>
</comment>
<evidence type="ECO:0000256" key="6">
    <source>
        <dbReference type="ARBA" id="ARBA00035258"/>
    </source>
</evidence>
<dbReference type="HAMAP" id="MF_01302_B">
    <property type="entry name" value="Ribosomal_uS8_B"/>
    <property type="match status" value="1"/>
</dbReference>
<dbReference type="PROSITE" id="PS00053">
    <property type="entry name" value="RIBOSOMAL_S8"/>
    <property type="match status" value="1"/>
</dbReference>
<evidence type="ECO:0000256" key="7">
    <source>
        <dbReference type="ARBA" id="ARBA00046740"/>
    </source>
</evidence>
<evidence type="ECO:0000313" key="10">
    <source>
        <dbReference type="EMBL" id="MBC8519101.1"/>
    </source>
</evidence>
<evidence type="ECO:0000256" key="5">
    <source>
        <dbReference type="ARBA" id="ARBA00023274"/>
    </source>
</evidence>
<proteinExistence type="inferred from homology"/>
<protein>
    <recommendedName>
        <fullName evidence="6 8">Small ribosomal subunit protein uS8</fullName>
    </recommendedName>
</protein>
<dbReference type="GO" id="GO:0005840">
    <property type="term" value="C:ribosome"/>
    <property type="evidence" value="ECO:0007669"/>
    <property type="project" value="UniProtKB-KW"/>
</dbReference>
<comment type="similarity">
    <text evidence="1 8 9">Belongs to the universal ribosomal protein uS8 family.</text>
</comment>
<dbReference type="Gene3D" id="3.30.1490.10">
    <property type="match status" value="1"/>
</dbReference>
<evidence type="ECO:0000256" key="2">
    <source>
        <dbReference type="ARBA" id="ARBA00022730"/>
    </source>
</evidence>
<dbReference type="GO" id="GO:0005737">
    <property type="term" value="C:cytoplasm"/>
    <property type="evidence" value="ECO:0007669"/>
    <property type="project" value="UniProtKB-ARBA"/>
</dbReference>
<evidence type="ECO:0000256" key="3">
    <source>
        <dbReference type="ARBA" id="ARBA00022884"/>
    </source>
</evidence>
<organism evidence="10 11">
    <name type="scientific">Candidatus Thiopontia autotrophica</name>
    <dbReference type="NCBI Taxonomy" id="2841688"/>
    <lineage>
        <taxon>Bacteria</taxon>
        <taxon>Pseudomonadati</taxon>
        <taxon>Pseudomonadota</taxon>
        <taxon>Gammaproteobacteria</taxon>
        <taxon>Candidatus Thiopontia</taxon>
    </lineage>
</organism>
<dbReference type="FunFam" id="3.30.1490.10:FF:000001">
    <property type="entry name" value="30S ribosomal protein S8"/>
    <property type="match status" value="1"/>
</dbReference>
<dbReference type="InterPro" id="IPR000630">
    <property type="entry name" value="Ribosomal_uS8"/>
</dbReference>
<dbReference type="GO" id="GO:0006412">
    <property type="term" value="P:translation"/>
    <property type="evidence" value="ECO:0007669"/>
    <property type="project" value="UniProtKB-UniRule"/>
</dbReference>